<dbReference type="EMBL" id="FNQY01000011">
    <property type="protein sequence ID" value="SEA23001.1"/>
    <property type="molecule type" value="Genomic_DNA"/>
</dbReference>
<dbReference type="Proteomes" id="UP000199041">
    <property type="component" value="Unassembled WGS sequence"/>
</dbReference>
<protein>
    <submittedName>
        <fullName evidence="2">Uncharacterized protein</fullName>
    </submittedName>
</protein>
<evidence type="ECO:0000313" key="2">
    <source>
        <dbReference type="EMBL" id="SEA23001.1"/>
    </source>
</evidence>
<dbReference type="AlphaFoldDB" id="A0A1H3ZHV7"/>
<sequence>MRRLFQFLGAFILIIFFMNACSKDSNKAGAPTLTLTPSMFLDFGNKDWNKVKPTFSNKKGYLYTEFSKEENMGIKSVMSEPVIIPGYEDMHYVITLNIARSSNKVVIVSLGNENGSFPLTQSRAYSLLKEFYEDFFTKITDTLATGGNYKQGDAPEKHISINEALDMIENKTPVDALYMDVNSSMGAFSAGFSKNEAGNFLFGYNYFHGY</sequence>
<name>A0A1H3ZHV7_9BACT</name>
<gene>
    <name evidence="2" type="ORF">SAMN05192529_11126</name>
</gene>
<evidence type="ECO:0000256" key="1">
    <source>
        <dbReference type="SAM" id="SignalP"/>
    </source>
</evidence>
<reference evidence="2 3" key="1">
    <citation type="submission" date="2016-10" db="EMBL/GenBank/DDBJ databases">
        <authorList>
            <person name="de Groot N.N."/>
        </authorList>
    </citation>
    <scope>NUCLEOTIDE SEQUENCE [LARGE SCALE GENOMIC DNA]</scope>
    <source>
        <strain evidence="2 3">Vu-144</strain>
    </source>
</reference>
<proteinExistence type="predicted"/>
<organism evidence="2 3">
    <name type="scientific">Arachidicoccus rhizosphaerae</name>
    <dbReference type="NCBI Taxonomy" id="551991"/>
    <lineage>
        <taxon>Bacteria</taxon>
        <taxon>Pseudomonadati</taxon>
        <taxon>Bacteroidota</taxon>
        <taxon>Chitinophagia</taxon>
        <taxon>Chitinophagales</taxon>
        <taxon>Chitinophagaceae</taxon>
        <taxon>Arachidicoccus</taxon>
    </lineage>
</organism>
<feature type="signal peptide" evidence="1">
    <location>
        <begin position="1"/>
        <end position="22"/>
    </location>
</feature>
<evidence type="ECO:0000313" key="3">
    <source>
        <dbReference type="Proteomes" id="UP000199041"/>
    </source>
</evidence>
<dbReference type="OrthoDB" id="1199198at2"/>
<keyword evidence="3" id="KW-1185">Reference proteome</keyword>
<dbReference type="RefSeq" id="WP_091397852.1">
    <property type="nucleotide sequence ID" value="NZ_FNQY01000011.1"/>
</dbReference>
<feature type="chain" id="PRO_5011450772" evidence="1">
    <location>
        <begin position="23"/>
        <end position="210"/>
    </location>
</feature>
<keyword evidence="1" id="KW-0732">Signal</keyword>
<accession>A0A1H3ZHV7</accession>